<feature type="domain" description="AB hydrolase-1" evidence="1">
    <location>
        <begin position="12"/>
        <end position="222"/>
    </location>
</feature>
<keyword evidence="2" id="KW-0378">Hydrolase</keyword>
<accession>A0ABU3YXE2</accession>
<dbReference type="RefSeq" id="WP_130742900.1">
    <property type="nucleotide sequence ID" value="NZ_JAWJWH010000033.1"/>
</dbReference>
<dbReference type="PANTHER" id="PTHR37017:SF11">
    <property type="entry name" value="ESTERASE_LIPASE_THIOESTERASE DOMAIN-CONTAINING PROTEIN"/>
    <property type="match status" value="1"/>
</dbReference>
<organism evidence="2 3">
    <name type="scientific">Rhizobium brockwellii</name>
    <dbReference type="NCBI Taxonomy" id="3019932"/>
    <lineage>
        <taxon>Bacteria</taxon>
        <taxon>Pseudomonadati</taxon>
        <taxon>Pseudomonadota</taxon>
        <taxon>Alphaproteobacteria</taxon>
        <taxon>Hyphomicrobiales</taxon>
        <taxon>Rhizobiaceae</taxon>
        <taxon>Rhizobium/Agrobacterium group</taxon>
        <taxon>Rhizobium</taxon>
    </lineage>
</organism>
<dbReference type="Proteomes" id="UP001187203">
    <property type="component" value="Unassembled WGS sequence"/>
</dbReference>
<reference evidence="3" key="1">
    <citation type="journal article" date="2023" name="Int. J. Mol. Sci.">
        <title>Genomic and Metabolic Characterization of Plant Growth-Promoting Rhizobacteria Isolated from Nodules of Clovers Grown in Non-Farmed Soil.</title>
        <authorList>
            <person name="Wojcik M."/>
            <person name="Koper P."/>
            <person name="Zebracki K."/>
            <person name="Marczak M."/>
            <person name="Mazur A."/>
        </authorList>
    </citation>
    <scope>NUCLEOTIDE SEQUENCE [LARGE SCALE GENOMIC DNA]</scope>
    <source>
        <strain evidence="3">KB12</strain>
    </source>
</reference>
<keyword evidence="3" id="KW-1185">Reference proteome</keyword>
<dbReference type="EMBL" id="JAWJWI010000033">
    <property type="protein sequence ID" value="MDV4190530.1"/>
    <property type="molecule type" value="Genomic_DNA"/>
</dbReference>
<name>A0ABU3YXE2_9HYPH</name>
<gene>
    <name evidence="2" type="ORF">R1523_34260</name>
</gene>
<dbReference type="PANTHER" id="PTHR37017">
    <property type="entry name" value="AB HYDROLASE-1 DOMAIN-CONTAINING PROTEIN-RELATED"/>
    <property type="match status" value="1"/>
</dbReference>
<dbReference type="GO" id="GO:0016787">
    <property type="term" value="F:hydrolase activity"/>
    <property type="evidence" value="ECO:0007669"/>
    <property type="project" value="UniProtKB-KW"/>
</dbReference>
<dbReference type="InterPro" id="IPR052897">
    <property type="entry name" value="Sec-Metab_Biosynth_Hydrolase"/>
</dbReference>
<evidence type="ECO:0000313" key="2">
    <source>
        <dbReference type="EMBL" id="MDV4190530.1"/>
    </source>
</evidence>
<sequence length="234" mass="25401">MSASSSKVTIAFCHGLWADGSCFSKVIPALQADGHEVISVQYGLDSYEEDLATVKRTLNRVSGPVLLVGHSYGGAIITGAGMDDRVVGLVYIAAVAPDAGETVQDQLNKYPSDIFGHLEMEDNRVWLRPSGTKFFAGDLPEAEQKLVWATHFAPNAGLLGQQKLTAEQVAWRTKPSWYVLATEDRTVHPDLQRWVSDRMGANVTEVASSHVPMLSQPGVVLEVIRKAAAIVQSR</sequence>
<comment type="caution">
    <text evidence="2">The sequence shown here is derived from an EMBL/GenBank/DDBJ whole genome shotgun (WGS) entry which is preliminary data.</text>
</comment>
<protein>
    <submittedName>
        <fullName evidence="2">Alpha/beta hydrolase</fullName>
    </submittedName>
</protein>
<dbReference type="Gene3D" id="3.40.50.1820">
    <property type="entry name" value="alpha/beta hydrolase"/>
    <property type="match status" value="1"/>
</dbReference>
<evidence type="ECO:0000259" key="1">
    <source>
        <dbReference type="Pfam" id="PF12697"/>
    </source>
</evidence>
<dbReference type="InterPro" id="IPR029058">
    <property type="entry name" value="AB_hydrolase_fold"/>
</dbReference>
<dbReference type="Pfam" id="PF12697">
    <property type="entry name" value="Abhydrolase_6"/>
    <property type="match status" value="1"/>
</dbReference>
<dbReference type="InterPro" id="IPR000073">
    <property type="entry name" value="AB_hydrolase_1"/>
</dbReference>
<dbReference type="SUPFAM" id="SSF53474">
    <property type="entry name" value="alpha/beta-Hydrolases"/>
    <property type="match status" value="1"/>
</dbReference>
<proteinExistence type="predicted"/>
<evidence type="ECO:0000313" key="3">
    <source>
        <dbReference type="Proteomes" id="UP001187203"/>
    </source>
</evidence>